<dbReference type="Pfam" id="PF00271">
    <property type="entry name" value="Helicase_C"/>
    <property type="match status" value="1"/>
</dbReference>
<dbReference type="Proteomes" id="UP001152178">
    <property type="component" value="Unassembled WGS sequence"/>
</dbReference>
<comment type="caution">
    <text evidence="3">The sequence shown here is derived from an EMBL/GenBank/DDBJ whole genome shotgun (WGS) entry which is preliminary data.</text>
</comment>
<dbReference type="SUPFAM" id="SSF52540">
    <property type="entry name" value="P-loop containing nucleoside triphosphate hydrolases"/>
    <property type="match status" value="1"/>
</dbReference>
<dbReference type="CDD" id="cd18799">
    <property type="entry name" value="SF2_C_EcoAI-like"/>
    <property type="match status" value="1"/>
</dbReference>
<keyword evidence="3" id="KW-0255">Endonuclease</keyword>
<name>A0ABT4QSG9_9HYPH</name>
<dbReference type="EMBL" id="JAPFQA010000002">
    <property type="protein sequence ID" value="MCZ8544314.1"/>
    <property type="molecule type" value="Genomic_DNA"/>
</dbReference>
<dbReference type="NCBIfam" id="NF008521">
    <property type="entry name" value="PRK11448.1"/>
    <property type="match status" value="1"/>
</dbReference>
<dbReference type="GO" id="GO:0009035">
    <property type="term" value="F:type I site-specific deoxyribonuclease activity"/>
    <property type="evidence" value="ECO:0007669"/>
    <property type="project" value="UniProtKB-EC"/>
</dbReference>
<dbReference type="Pfam" id="PF08463">
    <property type="entry name" value="EcoEI_R_C"/>
    <property type="match status" value="1"/>
</dbReference>
<dbReference type="Pfam" id="PF13643">
    <property type="entry name" value="DUF4145"/>
    <property type="match status" value="1"/>
</dbReference>
<dbReference type="Pfam" id="PF04851">
    <property type="entry name" value="ResIII"/>
    <property type="match status" value="1"/>
</dbReference>
<dbReference type="PROSITE" id="PS51194">
    <property type="entry name" value="HELICASE_CTER"/>
    <property type="match status" value="1"/>
</dbReference>
<protein>
    <submittedName>
        <fullName evidence="3">Type I restriction-modification system endonuclease</fullName>
        <ecNumber evidence="3">3.1.21.3</ecNumber>
    </submittedName>
</protein>
<dbReference type="InterPro" id="IPR001650">
    <property type="entry name" value="Helicase_C-like"/>
</dbReference>
<keyword evidence="3" id="KW-0378">Hydrolase</keyword>
<dbReference type="PROSITE" id="PS51192">
    <property type="entry name" value="HELICASE_ATP_BIND_1"/>
    <property type="match status" value="1"/>
</dbReference>
<evidence type="ECO:0000259" key="1">
    <source>
        <dbReference type="PROSITE" id="PS51192"/>
    </source>
</evidence>
<gene>
    <name evidence="3" type="primary">hsdR</name>
    <name evidence="3" type="ORF">OOJ09_09000</name>
</gene>
<accession>A0ABT4QSG9</accession>
<dbReference type="InterPro" id="IPR025285">
    <property type="entry name" value="DUF4145"/>
</dbReference>
<dbReference type="SMART" id="SM00490">
    <property type="entry name" value="HELICc"/>
    <property type="match status" value="1"/>
</dbReference>
<dbReference type="InterPro" id="IPR013670">
    <property type="entry name" value="EcoEI_R_C_dom"/>
</dbReference>
<dbReference type="InterPro" id="IPR006935">
    <property type="entry name" value="Helicase/UvrB_N"/>
</dbReference>
<proteinExistence type="predicted"/>
<keyword evidence="4" id="KW-1185">Reference proteome</keyword>
<evidence type="ECO:0000259" key="2">
    <source>
        <dbReference type="PROSITE" id="PS51194"/>
    </source>
</evidence>
<dbReference type="InterPro" id="IPR014001">
    <property type="entry name" value="Helicase_ATP-bd"/>
</dbReference>
<dbReference type="InterPro" id="IPR027417">
    <property type="entry name" value="P-loop_NTPase"/>
</dbReference>
<sequence>MQSANFGFLAAHDERLVALGGFAERYFRDDPSTAIVKLRQFAEHLAKLIAARHAAYRDERETFEQTLRRLSYDRIIPKEVADLFHALRKTGNTAVHEAEGNHAHALTSLKFARSLGVWFHRTYGRQTSFNPGPFVSPPEPVDATSPLLEEIETLRRKVAEGESAVAVARREAVEQIHVRETLEGRLKREAEERVTWEQLAQQNEAEKATLLAKLASLAAEPLAASHYGFSEAPASWQAFDLDTDAAKAAIAIKLAGLQADAEAAPRSEVAELIARGEDAAAKLDLDEAETRALIDRQLRDRGWEADTKTLRHSGGVRPTKGRNMAIAEWPTANGPADYALFVGTMLIGVVEAKRRRKNVSAAIDQAERYSPGITPSSDFVTPGGPWGEHRVPFVFAANGRSYLKQIETESGIWFRDTRRSANHRRALVDWPTPEGLAGQLEVDQDAATASLKAQPFDFGFPLRPYQEGAIRAVETALSVEQRSMLVAMATGTGKTKLAIALLYRLLSAKRFRRICFVVDRSALGHQTEGEFSTTKVVSGKTFAEIFGLKGLEDVAPELETKVHICTIQGLVKRVLFAADTSEAPPVDQYDLMVIDECHRGYLLDREMSDAELSFRGQDDYISKYRRVLEYFDAVKIGLTATPALHTTDIFGEPIFRYSYREAVIDGYLIDHEPPIRIETALARAGIKFEKDEQLDLLNTQTGEIDLAHAPDEIRFEVDQFNKQVITPEFNRVVAEELARHIDPALPGKTLIFAATDAHADIVVNAIKRAFAETYGEIDDAAVKKITGTVDKVQSLIRSFRNDANPQIVVTVDLLTTGIDVPKITNLVFLRRVNSRILYEQMIGRATRQCPEIGKEVFRIFDAVDLYPHLQNLTDMKPVAVNPSISFEQLVREMIEANDGHHRDTIREQLVVKLRRRLKKLPDEARQRFEAVAGETPEAMLQRLLAGDAVALAAWLKDRSAIGPILDWQADGDNPRFVPISHHADEVVAVTRGYGNADRPEDFLDGFSAFVRDNINTIAALKLVVQRPRDLTRADLKDLRLALDRKGYSEANLRRAWADAKNEEIAASIIGFVRQAAIGDPLTPYGDRVQAAMRRIMLSRQWTDPQRRWLARIGEQVEKEIVVDRDAIDREPFIADGGFNRLNKVFGGELETILAGINEQLWTRIA</sequence>
<dbReference type="CDD" id="cd18032">
    <property type="entry name" value="DEXHc_RE_I_III_res"/>
    <property type="match status" value="1"/>
</dbReference>
<dbReference type="Gene3D" id="3.40.50.300">
    <property type="entry name" value="P-loop containing nucleotide triphosphate hydrolases"/>
    <property type="match status" value="2"/>
</dbReference>
<reference evidence="3" key="1">
    <citation type="submission" date="2022-11" db="EMBL/GenBank/DDBJ databases">
        <authorList>
            <person name="Coimbra C."/>
        </authorList>
    </citation>
    <scope>NUCLEOTIDE SEQUENCE</scope>
    <source>
        <strain evidence="3">Jales19</strain>
    </source>
</reference>
<feature type="domain" description="Helicase C-terminal" evidence="2">
    <location>
        <begin position="736"/>
        <end position="897"/>
    </location>
</feature>
<dbReference type="InterPro" id="IPR050742">
    <property type="entry name" value="Helicase_Restrict-Modif_Enz"/>
</dbReference>
<dbReference type="PANTHER" id="PTHR47396">
    <property type="entry name" value="TYPE I RESTRICTION ENZYME ECOKI R PROTEIN"/>
    <property type="match status" value="1"/>
</dbReference>
<organism evidence="3 4">
    <name type="scientific">Mesorhizobium qingshengii</name>
    <dbReference type="NCBI Taxonomy" id="1165689"/>
    <lineage>
        <taxon>Bacteria</taxon>
        <taxon>Pseudomonadati</taxon>
        <taxon>Pseudomonadota</taxon>
        <taxon>Alphaproteobacteria</taxon>
        <taxon>Hyphomicrobiales</taxon>
        <taxon>Phyllobacteriaceae</taxon>
        <taxon>Mesorhizobium</taxon>
    </lineage>
</organism>
<dbReference type="PANTHER" id="PTHR47396:SF1">
    <property type="entry name" value="ATP-DEPENDENT HELICASE IRC3-RELATED"/>
    <property type="match status" value="1"/>
</dbReference>
<keyword evidence="3" id="KW-0540">Nuclease</keyword>
<dbReference type="Gene3D" id="3.90.1570.30">
    <property type="match status" value="1"/>
</dbReference>
<evidence type="ECO:0000313" key="4">
    <source>
        <dbReference type="Proteomes" id="UP001152178"/>
    </source>
</evidence>
<evidence type="ECO:0000313" key="3">
    <source>
        <dbReference type="EMBL" id="MCZ8544314.1"/>
    </source>
</evidence>
<feature type="domain" description="Helicase ATP-binding" evidence="1">
    <location>
        <begin position="475"/>
        <end position="660"/>
    </location>
</feature>
<dbReference type="RefSeq" id="WP_269904842.1">
    <property type="nucleotide sequence ID" value="NZ_JAPFQA010000002.1"/>
</dbReference>
<dbReference type="EC" id="3.1.21.3" evidence="3"/>
<dbReference type="SMART" id="SM00487">
    <property type="entry name" value="DEXDc"/>
    <property type="match status" value="1"/>
</dbReference>